<dbReference type="PANTHER" id="PTHR43066:SF26">
    <property type="entry name" value="RHOMBOID PROTEASE GLPG"/>
    <property type="match status" value="1"/>
</dbReference>
<feature type="transmembrane region" description="Helical" evidence="7">
    <location>
        <begin position="156"/>
        <end position="176"/>
    </location>
</feature>
<keyword evidence="9" id="KW-0378">Hydrolase</keyword>
<evidence type="ECO:0000256" key="6">
    <source>
        <dbReference type="ARBA" id="ARBA00023136"/>
    </source>
</evidence>
<evidence type="ECO:0000256" key="4">
    <source>
        <dbReference type="ARBA" id="ARBA00022692"/>
    </source>
</evidence>
<keyword evidence="9" id="KW-0645">Protease</keyword>
<comment type="caution">
    <text evidence="9">The sequence shown here is derived from an EMBL/GenBank/DDBJ whole genome shotgun (WGS) entry which is preliminary data.</text>
</comment>
<gene>
    <name evidence="9" type="ORF">C0184_03140</name>
</gene>
<organism evidence="9 10">
    <name type="scientific">Chloroflexus aggregans</name>
    <dbReference type="NCBI Taxonomy" id="152260"/>
    <lineage>
        <taxon>Bacteria</taxon>
        <taxon>Bacillati</taxon>
        <taxon>Chloroflexota</taxon>
        <taxon>Chloroflexia</taxon>
        <taxon>Chloroflexales</taxon>
        <taxon>Chloroflexineae</taxon>
        <taxon>Chloroflexaceae</taxon>
        <taxon>Chloroflexus</taxon>
    </lineage>
</organism>
<keyword evidence="5 7" id="KW-1133">Transmembrane helix</keyword>
<dbReference type="Gene3D" id="1.20.1540.10">
    <property type="entry name" value="Rhomboid-like"/>
    <property type="match status" value="1"/>
</dbReference>
<dbReference type="GO" id="GO:0006508">
    <property type="term" value="P:proteolysis"/>
    <property type="evidence" value="ECO:0007669"/>
    <property type="project" value="UniProtKB-KW"/>
</dbReference>
<keyword evidence="2" id="KW-1003">Cell membrane</keyword>
<dbReference type="InterPro" id="IPR035952">
    <property type="entry name" value="Rhomboid-like_sf"/>
</dbReference>
<name>A0A2J6XAX6_9CHLR</name>
<dbReference type="Proteomes" id="UP000243376">
    <property type="component" value="Unassembled WGS sequence"/>
</dbReference>
<feature type="transmembrane region" description="Helical" evidence="7">
    <location>
        <begin position="196"/>
        <end position="215"/>
    </location>
</feature>
<sequence length="232" mass="26090">MLPLKDTIPSRSFPAVNWALLAANVVVFLLMARNAQLAEAWIDSLALVPVRLLTNPLDPTEWLTIFTSMFMHGGWLHLFSNMLALYIFGDNVEDRMGSQRYLIFYLLCGVAAALTHVFFNPTSPTPTVGASGALSGVLAAYLLFYPSARVITLVPIFFLPWFVEIPAVVYLGFWFLSQLANGVFSILIDVQAMGGVAWWAHIGGFIAGLVLAPIFRQQRYIRRYYLDQYYPW</sequence>
<keyword evidence="3" id="KW-0997">Cell inner membrane</keyword>
<evidence type="ECO:0000256" key="1">
    <source>
        <dbReference type="ARBA" id="ARBA00004141"/>
    </source>
</evidence>
<dbReference type="SUPFAM" id="SSF144091">
    <property type="entry name" value="Rhomboid-like"/>
    <property type="match status" value="1"/>
</dbReference>
<dbReference type="EMBL" id="PNIQ01000210">
    <property type="protein sequence ID" value="PMP84793.1"/>
    <property type="molecule type" value="Genomic_DNA"/>
</dbReference>
<dbReference type="GO" id="GO:0004252">
    <property type="term" value="F:serine-type endopeptidase activity"/>
    <property type="evidence" value="ECO:0007669"/>
    <property type="project" value="InterPro"/>
</dbReference>
<evidence type="ECO:0000313" key="10">
    <source>
        <dbReference type="Proteomes" id="UP000243376"/>
    </source>
</evidence>
<evidence type="ECO:0000256" key="2">
    <source>
        <dbReference type="ARBA" id="ARBA00022475"/>
    </source>
</evidence>
<accession>A0A2J6XAX6</accession>
<dbReference type="PANTHER" id="PTHR43066">
    <property type="entry name" value="RHOMBOID-RELATED PROTEIN"/>
    <property type="match status" value="1"/>
</dbReference>
<evidence type="ECO:0000259" key="8">
    <source>
        <dbReference type="Pfam" id="PF01694"/>
    </source>
</evidence>
<feature type="transmembrane region" description="Helical" evidence="7">
    <location>
        <begin position="101"/>
        <end position="119"/>
    </location>
</feature>
<evidence type="ECO:0000256" key="5">
    <source>
        <dbReference type="ARBA" id="ARBA00022989"/>
    </source>
</evidence>
<proteinExistence type="predicted"/>
<dbReference type="GO" id="GO:0016020">
    <property type="term" value="C:membrane"/>
    <property type="evidence" value="ECO:0007669"/>
    <property type="project" value="UniProtKB-SubCell"/>
</dbReference>
<evidence type="ECO:0000256" key="3">
    <source>
        <dbReference type="ARBA" id="ARBA00022519"/>
    </source>
</evidence>
<protein>
    <submittedName>
        <fullName evidence="9">Rhomboid family intramembrane serine protease</fullName>
    </submittedName>
</protein>
<dbReference type="FunFam" id="1.20.1540.10:FF:000027">
    <property type="entry name" value="Rhomboid family intramembrane serine protease"/>
    <property type="match status" value="1"/>
</dbReference>
<comment type="subcellular location">
    <subcellularLocation>
        <location evidence="1">Membrane</location>
        <topology evidence="1">Multi-pass membrane protein</topology>
    </subcellularLocation>
</comment>
<reference evidence="9 10" key="1">
    <citation type="submission" date="2018-01" db="EMBL/GenBank/DDBJ databases">
        <title>Metagenomic assembled genomes from two thermal pools in the Uzon Caldera, Kamchatka, Russia.</title>
        <authorList>
            <person name="Wilkins L."/>
            <person name="Ettinger C."/>
        </authorList>
    </citation>
    <scope>NUCLEOTIDE SEQUENCE [LARGE SCALE GENOMIC DNA]</scope>
    <source>
        <strain evidence="9">ZAV-02</strain>
    </source>
</reference>
<feature type="domain" description="Peptidase S54 rhomboid" evidence="8">
    <location>
        <begin position="60"/>
        <end position="217"/>
    </location>
</feature>
<keyword evidence="6 7" id="KW-0472">Membrane</keyword>
<feature type="transmembrane region" description="Helical" evidence="7">
    <location>
        <begin position="125"/>
        <end position="144"/>
    </location>
</feature>
<dbReference type="AlphaFoldDB" id="A0A2J6XAX6"/>
<evidence type="ECO:0000256" key="7">
    <source>
        <dbReference type="SAM" id="Phobius"/>
    </source>
</evidence>
<keyword evidence="4 7" id="KW-0812">Transmembrane</keyword>
<dbReference type="InterPro" id="IPR022764">
    <property type="entry name" value="Peptidase_S54_rhomboid_dom"/>
</dbReference>
<feature type="transmembrane region" description="Helical" evidence="7">
    <location>
        <begin position="64"/>
        <end position="89"/>
    </location>
</feature>
<evidence type="ECO:0000313" key="9">
    <source>
        <dbReference type="EMBL" id="PMP84793.1"/>
    </source>
</evidence>
<dbReference type="Pfam" id="PF01694">
    <property type="entry name" value="Rhomboid"/>
    <property type="match status" value="1"/>
</dbReference>